<protein>
    <recommendedName>
        <fullName evidence="8">Cytochrome c oxidase assembly protein</fullName>
    </recommendedName>
</protein>
<dbReference type="InParanoid" id="A0A4Q1BPW3"/>
<evidence type="ECO:0000256" key="1">
    <source>
        <dbReference type="ARBA" id="ARBA00004173"/>
    </source>
</evidence>
<dbReference type="GO" id="GO:0005739">
    <property type="term" value="C:mitochondrion"/>
    <property type="evidence" value="ECO:0007669"/>
    <property type="project" value="UniProtKB-SubCell"/>
</dbReference>
<keyword evidence="3" id="KW-0809">Transit peptide</keyword>
<feature type="region of interest" description="Disordered" evidence="5">
    <location>
        <begin position="142"/>
        <end position="168"/>
    </location>
</feature>
<dbReference type="STRING" id="5217.A0A4Q1BPW3"/>
<evidence type="ECO:0000313" key="6">
    <source>
        <dbReference type="EMBL" id="RXK39948.1"/>
    </source>
</evidence>
<sequence>MSKTAKAFFGGSVILSAFTVWGVHYLQKRESDTMYLGVLRDEARLRAKAAEKQALESLPSASSIGSSILITPSSSISNKPSSSPSSISNQPIPISSSSNLYQSIPFISESSQFSSPPTPLTETITQPPPLIDPDCPVCVISPPPQLLQNLSPEDRRKDREDRKKEYENQKVLAGTLSVEQGVSERWV</sequence>
<proteinExistence type="inferred from homology"/>
<gene>
    <name evidence="6" type="ORF">M231_02743</name>
</gene>
<comment type="subcellular location">
    <subcellularLocation>
        <location evidence="1">Mitochondrion</location>
    </subcellularLocation>
</comment>
<accession>A0A4Q1BPW3</accession>
<dbReference type="EMBL" id="SDIL01000024">
    <property type="protein sequence ID" value="RXK39948.1"/>
    <property type="molecule type" value="Genomic_DNA"/>
</dbReference>
<dbReference type="PANTHER" id="PTHR28163:SF1">
    <property type="entry name" value="PROTEIN PET117 HOMOLOG, MITOCHONDRIAL"/>
    <property type="match status" value="1"/>
</dbReference>
<evidence type="ECO:0000256" key="5">
    <source>
        <dbReference type="SAM" id="MobiDB-lite"/>
    </source>
</evidence>
<evidence type="ECO:0000256" key="3">
    <source>
        <dbReference type="ARBA" id="ARBA00022946"/>
    </source>
</evidence>
<reference evidence="6 7" key="1">
    <citation type="submission" date="2016-06" db="EMBL/GenBank/DDBJ databases">
        <title>Evolution of pathogenesis and genome organization in the Tremellales.</title>
        <authorList>
            <person name="Cuomo C."/>
            <person name="Litvintseva A."/>
            <person name="Heitman J."/>
            <person name="Chen Y."/>
            <person name="Sun S."/>
            <person name="Springer D."/>
            <person name="Dromer F."/>
            <person name="Young S."/>
            <person name="Zeng Q."/>
            <person name="Chapman S."/>
            <person name="Gujja S."/>
            <person name="Saif S."/>
            <person name="Birren B."/>
        </authorList>
    </citation>
    <scope>NUCLEOTIDE SEQUENCE [LARGE SCALE GENOMIC DNA]</scope>
    <source>
        <strain evidence="6 7">ATCC 28783</strain>
    </source>
</reference>
<dbReference type="GO" id="GO:0033617">
    <property type="term" value="P:mitochondrial respiratory chain complex IV assembly"/>
    <property type="evidence" value="ECO:0007669"/>
    <property type="project" value="TreeGrafter"/>
</dbReference>
<evidence type="ECO:0008006" key="8">
    <source>
        <dbReference type="Google" id="ProtNLM"/>
    </source>
</evidence>
<feature type="region of interest" description="Disordered" evidence="5">
    <location>
        <begin position="73"/>
        <end position="92"/>
    </location>
</feature>
<name>A0A4Q1BPW3_TREME</name>
<evidence type="ECO:0000256" key="4">
    <source>
        <dbReference type="ARBA" id="ARBA00023128"/>
    </source>
</evidence>
<evidence type="ECO:0000313" key="7">
    <source>
        <dbReference type="Proteomes" id="UP000289152"/>
    </source>
</evidence>
<dbReference type="PANTHER" id="PTHR28163">
    <property type="entry name" value="PROTEIN PET117 HOMOLOG, MITOCHONDRIAL"/>
    <property type="match status" value="1"/>
</dbReference>
<feature type="compositionally biased region" description="Basic and acidic residues" evidence="5">
    <location>
        <begin position="152"/>
        <end position="168"/>
    </location>
</feature>
<dbReference type="OrthoDB" id="2592579at2759"/>
<feature type="region of interest" description="Disordered" evidence="5">
    <location>
        <begin position="109"/>
        <end position="128"/>
    </location>
</feature>
<evidence type="ECO:0000256" key="2">
    <source>
        <dbReference type="ARBA" id="ARBA00008197"/>
    </source>
</evidence>
<keyword evidence="7" id="KW-1185">Reference proteome</keyword>
<dbReference type="Proteomes" id="UP000289152">
    <property type="component" value="Unassembled WGS sequence"/>
</dbReference>
<organism evidence="6 7">
    <name type="scientific">Tremella mesenterica</name>
    <name type="common">Jelly fungus</name>
    <dbReference type="NCBI Taxonomy" id="5217"/>
    <lineage>
        <taxon>Eukaryota</taxon>
        <taxon>Fungi</taxon>
        <taxon>Dikarya</taxon>
        <taxon>Basidiomycota</taxon>
        <taxon>Agaricomycotina</taxon>
        <taxon>Tremellomycetes</taxon>
        <taxon>Tremellales</taxon>
        <taxon>Tremellaceae</taxon>
        <taxon>Tremella</taxon>
    </lineage>
</organism>
<comment type="caution">
    <text evidence="6">The sequence shown here is derived from an EMBL/GenBank/DDBJ whole genome shotgun (WGS) entry which is preliminary data.</text>
</comment>
<dbReference type="AlphaFoldDB" id="A0A4Q1BPW3"/>
<keyword evidence="4" id="KW-0496">Mitochondrion</keyword>
<dbReference type="Pfam" id="PF15786">
    <property type="entry name" value="PET117"/>
    <property type="match status" value="1"/>
</dbReference>
<feature type="compositionally biased region" description="Polar residues" evidence="5">
    <location>
        <begin position="109"/>
        <end position="125"/>
    </location>
</feature>
<dbReference type="InterPro" id="IPR031568">
    <property type="entry name" value="Pet117"/>
</dbReference>
<dbReference type="VEuPathDB" id="FungiDB:TREMEDRAFT_30169"/>
<comment type="similarity">
    <text evidence="2">Belongs to the PET117 family.</text>
</comment>